<dbReference type="PANTHER" id="PTHR13609">
    <property type="entry name" value="UBIQUITIN DOMAIN CONTAINING 1 PROTEIN-RELATED"/>
    <property type="match status" value="1"/>
</dbReference>
<reference evidence="3 4" key="1">
    <citation type="journal article" date="2016" name="Genome Biol. Evol.">
        <title>Divergent and convergent evolution of fungal pathogenicity.</title>
        <authorList>
            <person name="Shang Y."/>
            <person name="Xiao G."/>
            <person name="Zheng P."/>
            <person name="Cen K."/>
            <person name="Zhan S."/>
            <person name="Wang C."/>
        </authorList>
    </citation>
    <scope>NUCLEOTIDE SEQUENCE [LARGE SCALE GENOMIC DNA]</scope>
    <source>
        <strain evidence="3 4">RCEF 2490</strain>
    </source>
</reference>
<dbReference type="EMBL" id="AZGY01000008">
    <property type="protein sequence ID" value="KZZ96150.1"/>
    <property type="molecule type" value="Genomic_DNA"/>
</dbReference>
<dbReference type="OrthoDB" id="1640476at2759"/>
<evidence type="ECO:0000256" key="1">
    <source>
        <dbReference type="SAM" id="MobiDB-lite"/>
    </source>
</evidence>
<dbReference type="Pfam" id="PF00240">
    <property type="entry name" value="ubiquitin"/>
    <property type="match status" value="1"/>
</dbReference>
<name>A0A166PDW0_9HYPO</name>
<dbReference type="Proteomes" id="UP000078544">
    <property type="component" value="Unassembled WGS sequence"/>
</dbReference>
<dbReference type="InterPro" id="IPR000626">
    <property type="entry name" value="Ubiquitin-like_dom"/>
</dbReference>
<feature type="domain" description="Ubiquitin-like" evidence="2">
    <location>
        <begin position="205"/>
        <end position="283"/>
    </location>
</feature>
<gene>
    <name evidence="3" type="ORF">AAL_04446</name>
</gene>
<dbReference type="CDD" id="cd17039">
    <property type="entry name" value="Ubl_ubiquitin_like"/>
    <property type="match status" value="1"/>
</dbReference>
<dbReference type="Gene3D" id="1.20.225.20">
    <property type="entry name" value="Ub domain-containing protein, DC-UbP/UBTD2, N-terminal domain"/>
    <property type="match status" value="1"/>
</dbReference>
<dbReference type="InterPro" id="IPR029071">
    <property type="entry name" value="Ubiquitin-like_domsf"/>
</dbReference>
<dbReference type="PROSITE" id="PS50053">
    <property type="entry name" value="UBIQUITIN_2"/>
    <property type="match status" value="1"/>
</dbReference>
<feature type="region of interest" description="Disordered" evidence="1">
    <location>
        <begin position="1"/>
        <end position="51"/>
    </location>
</feature>
<dbReference type="InterPro" id="IPR032752">
    <property type="entry name" value="DC-UbP/UBTD2_N"/>
</dbReference>
<feature type="region of interest" description="Disordered" evidence="1">
    <location>
        <begin position="176"/>
        <end position="201"/>
    </location>
</feature>
<dbReference type="AlphaFoldDB" id="A0A166PDW0"/>
<proteinExistence type="predicted"/>
<evidence type="ECO:0000259" key="2">
    <source>
        <dbReference type="PROSITE" id="PS50053"/>
    </source>
</evidence>
<evidence type="ECO:0000313" key="3">
    <source>
        <dbReference type="EMBL" id="KZZ96150.1"/>
    </source>
</evidence>
<dbReference type="Gene3D" id="3.10.20.90">
    <property type="entry name" value="Phosphatidylinositol 3-kinase Catalytic Subunit, Chain A, domain 1"/>
    <property type="match status" value="1"/>
</dbReference>
<accession>A0A166PDW0</accession>
<dbReference type="Pfam" id="PF16455">
    <property type="entry name" value="UBD"/>
    <property type="match status" value="1"/>
</dbReference>
<dbReference type="InterPro" id="IPR038169">
    <property type="entry name" value="DC-UbP/UBTD2_N_sf"/>
</dbReference>
<keyword evidence="4" id="KW-1185">Reference proteome</keyword>
<dbReference type="SUPFAM" id="SSF54236">
    <property type="entry name" value="Ubiquitin-like"/>
    <property type="match status" value="1"/>
</dbReference>
<evidence type="ECO:0000313" key="4">
    <source>
        <dbReference type="Proteomes" id="UP000078544"/>
    </source>
</evidence>
<dbReference type="InterPro" id="IPR039869">
    <property type="entry name" value="UBTD1/2"/>
</dbReference>
<sequence length="283" mass="31924">MGCYHSKTVDPISPDPGGASDSHIRDTNTSLPSELDNFEEEPDVSSSRLYPGPRPLAIHINKPLARHKWTSTERRWTKEQLRRERIDFFDTRVSGRQEIWQAIRAAIDVMQGWDHEILGGWTVEGLATAQSILFAAEISLPTGDLANGVYDSFGNYYQLPQWVVSDPDNMIVKNEGDHQAEETTSEAGTHHSGGQGQDPTIRSHEKIIIRTRLSVTGRDLDIEIDRSESLRDLIRKLGRQASLSPDHEVRIAYMGKLLKDTKSLEAQGWQQNHVVNAFVFDRS</sequence>
<protein>
    <submittedName>
        <fullName evidence="3">Ubiquitin supergroup</fullName>
    </submittedName>
</protein>
<comment type="caution">
    <text evidence="3">The sequence shown here is derived from an EMBL/GenBank/DDBJ whole genome shotgun (WGS) entry which is preliminary data.</text>
</comment>
<organism evidence="3 4">
    <name type="scientific">Moelleriella libera RCEF 2490</name>
    <dbReference type="NCBI Taxonomy" id="1081109"/>
    <lineage>
        <taxon>Eukaryota</taxon>
        <taxon>Fungi</taxon>
        <taxon>Dikarya</taxon>
        <taxon>Ascomycota</taxon>
        <taxon>Pezizomycotina</taxon>
        <taxon>Sordariomycetes</taxon>
        <taxon>Hypocreomycetidae</taxon>
        <taxon>Hypocreales</taxon>
        <taxon>Clavicipitaceae</taxon>
        <taxon>Moelleriella</taxon>
    </lineage>
</organism>